<gene>
    <name evidence="3" type="ORF">Rai3103_02975</name>
</gene>
<dbReference type="Pfam" id="PF13193">
    <property type="entry name" value="AMP-binding_C"/>
    <property type="match status" value="1"/>
</dbReference>
<dbReference type="EMBL" id="CP045725">
    <property type="protein sequence ID" value="QGF22806.1"/>
    <property type="molecule type" value="Genomic_DNA"/>
</dbReference>
<evidence type="ECO:0000259" key="1">
    <source>
        <dbReference type="Pfam" id="PF00501"/>
    </source>
</evidence>
<organism evidence="3 4">
    <name type="scientific">Raineyella fluvialis</name>
    <dbReference type="NCBI Taxonomy" id="2662261"/>
    <lineage>
        <taxon>Bacteria</taxon>
        <taxon>Bacillati</taxon>
        <taxon>Actinomycetota</taxon>
        <taxon>Actinomycetes</taxon>
        <taxon>Propionibacteriales</taxon>
        <taxon>Propionibacteriaceae</taxon>
        <taxon>Raineyella</taxon>
    </lineage>
</organism>
<dbReference type="PANTHER" id="PTHR43767:SF1">
    <property type="entry name" value="NONRIBOSOMAL PEPTIDE SYNTHASE PES1 (EUROFUNG)-RELATED"/>
    <property type="match status" value="1"/>
</dbReference>
<evidence type="ECO:0000313" key="4">
    <source>
        <dbReference type="Proteomes" id="UP000386847"/>
    </source>
</evidence>
<name>A0A5Q2FEU5_9ACTN</name>
<accession>A0A5Q2FEU5</accession>
<evidence type="ECO:0000313" key="3">
    <source>
        <dbReference type="EMBL" id="QGF22806.1"/>
    </source>
</evidence>
<dbReference type="KEGG" id="rain:Rai3103_02975"/>
<feature type="domain" description="AMP-binding enzyme C-terminal" evidence="2">
    <location>
        <begin position="321"/>
        <end position="382"/>
    </location>
</feature>
<evidence type="ECO:0000259" key="2">
    <source>
        <dbReference type="Pfam" id="PF13193"/>
    </source>
</evidence>
<reference evidence="3 4" key="1">
    <citation type="submission" date="2019-10" db="EMBL/GenBank/DDBJ databases">
        <title>Genomic analysis of Raineyella sp. CBA3103.</title>
        <authorList>
            <person name="Roh S.W."/>
        </authorList>
    </citation>
    <scope>NUCLEOTIDE SEQUENCE [LARGE SCALE GENOMIC DNA]</scope>
    <source>
        <strain evidence="3 4">CBA3103</strain>
    </source>
</reference>
<dbReference type="InterPro" id="IPR050237">
    <property type="entry name" value="ATP-dep_AMP-bd_enzyme"/>
</dbReference>
<dbReference type="Gene3D" id="3.40.50.12780">
    <property type="entry name" value="N-terminal domain of ligase-like"/>
    <property type="match status" value="1"/>
</dbReference>
<dbReference type="AlphaFoldDB" id="A0A5Q2FEU5"/>
<dbReference type="Gene3D" id="3.30.300.30">
    <property type="match status" value="1"/>
</dbReference>
<sequence>MRLTLGVRRRTLGPVPTPLRLLPTAGLSAEELTAAFAGALDGAYVLAPLPPDPVEAAGVRRMLAAAETPGAVPDDVALVVSTSGSTGTPKGVMLSAAAIRAGAAATDSRLGGPGEWSLALGAHYVAGAMVVCRALLAGEALHLVSPHLAGIAAATSRPGARHYLSVVPTQLARLHEDAATLAALAGFDALLLGGAAVDPALLAHLRAAGLRLVTTYGMSETSGGCVYDGRPLDGVDVRAQADGRLAICGPVLFSGYLGRPDLTAEVLRVDDGRPTLLTGDRGEVAPDGTVRVLGRLDDVVISGGLNVDLAAVQVAVRRVLGTSDAVALGVPDSVWGTRVVVVTTVRTSLAQLRDALSPVLAHHALPRGLSRLDVLPTTSSGKIDRRALLAAWESTDKELA</sequence>
<dbReference type="Proteomes" id="UP000386847">
    <property type="component" value="Chromosome"/>
</dbReference>
<dbReference type="GO" id="GO:0016878">
    <property type="term" value="F:acid-thiol ligase activity"/>
    <property type="evidence" value="ECO:0007669"/>
    <property type="project" value="UniProtKB-ARBA"/>
</dbReference>
<protein>
    <submittedName>
        <fullName evidence="3">AMP-binding protein</fullName>
    </submittedName>
</protein>
<dbReference type="PANTHER" id="PTHR43767">
    <property type="entry name" value="LONG-CHAIN-FATTY-ACID--COA LIGASE"/>
    <property type="match status" value="1"/>
</dbReference>
<dbReference type="InterPro" id="IPR025110">
    <property type="entry name" value="AMP-bd_C"/>
</dbReference>
<dbReference type="Pfam" id="PF00501">
    <property type="entry name" value="AMP-binding"/>
    <property type="match status" value="1"/>
</dbReference>
<dbReference type="InterPro" id="IPR042099">
    <property type="entry name" value="ANL_N_sf"/>
</dbReference>
<dbReference type="InterPro" id="IPR045851">
    <property type="entry name" value="AMP-bd_C_sf"/>
</dbReference>
<proteinExistence type="predicted"/>
<keyword evidence="4" id="KW-1185">Reference proteome</keyword>
<dbReference type="InterPro" id="IPR000873">
    <property type="entry name" value="AMP-dep_synth/lig_dom"/>
</dbReference>
<dbReference type="SUPFAM" id="SSF56801">
    <property type="entry name" value="Acetyl-CoA synthetase-like"/>
    <property type="match status" value="1"/>
</dbReference>
<feature type="domain" description="AMP-dependent synthetase/ligase" evidence="1">
    <location>
        <begin position="65"/>
        <end position="273"/>
    </location>
</feature>